<sequence length="122" mass="13800">MHSSGIGGGGVMIVYTPSKRESLYNINYESVVYDYREVVPRKLPEILKDVDPKSLALGGLSIAIPGEVAGLYEAWKDHGKLPWKQLVEPAINLSRYGFPFHHRIWEASNFMKSFILHDEGLR</sequence>
<accession>A0A0C2MFR5</accession>
<dbReference type="PRINTS" id="PR01210">
    <property type="entry name" value="GGTRANSPTASE"/>
</dbReference>
<organism evidence="2 3">
    <name type="scientific">Thelohanellus kitauei</name>
    <name type="common">Myxosporean</name>
    <dbReference type="NCBI Taxonomy" id="669202"/>
    <lineage>
        <taxon>Eukaryota</taxon>
        <taxon>Metazoa</taxon>
        <taxon>Cnidaria</taxon>
        <taxon>Myxozoa</taxon>
        <taxon>Myxosporea</taxon>
        <taxon>Bivalvulida</taxon>
        <taxon>Platysporina</taxon>
        <taxon>Myxobolidae</taxon>
        <taxon>Thelohanellus</taxon>
    </lineage>
</organism>
<dbReference type="GO" id="GO:0005886">
    <property type="term" value="C:plasma membrane"/>
    <property type="evidence" value="ECO:0007669"/>
    <property type="project" value="TreeGrafter"/>
</dbReference>
<dbReference type="OrthoDB" id="1081007at2759"/>
<dbReference type="EMBL" id="JWZT01003624">
    <property type="protein sequence ID" value="KII66016.1"/>
    <property type="molecule type" value="Genomic_DNA"/>
</dbReference>
<dbReference type="Pfam" id="PF01019">
    <property type="entry name" value="G_glu_transpept"/>
    <property type="match status" value="1"/>
</dbReference>
<dbReference type="GO" id="GO:0036374">
    <property type="term" value="F:glutathione hydrolase activity"/>
    <property type="evidence" value="ECO:0007669"/>
    <property type="project" value="InterPro"/>
</dbReference>
<dbReference type="Proteomes" id="UP000031668">
    <property type="component" value="Unassembled WGS sequence"/>
</dbReference>
<dbReference type="InterPro" id="IPR000101">
    <property type="entry name" value="GGT_peptidase"/>
</dbReference>
<feature type="binding site" evidence="1">
    <location>
        <position position="36"/>
    </location>
    <ligand>
        <name>L-glutamate</name>
        <dbReference type="ChEBI" id="CHEBI:29985"/>
    </ligand>
</feature>
<evidence type="ECO:0000256" key="1">
    <source>
        <dbReference type="PIRSR" id="PIRSR600101-2"/>
    </source>
</evidence>
<dbReference type="SUPFAM" id="SSF56235">
    <property type="entry name" value="N-terminal nucleophile aminohydrolases (Ntn hydrolases)"/>
    <property type="match status" value="1"/>
</dbReference>
<comment type="caution">
    <text evidence="2">The sequence shown here is derived from an EMBL/GenBank/DDBJ whole genome shotgun (WGS) entry which is preliminary data.</text>
</comment>
<name>A0A0C2MFR5_THEKT</name>
<dbReference type="OMA" id="SAPCAVI"/>
<dbReference type="PANTHER" id="PTHR11686">
    <property type="entry name" value="GAMMA GLUTAMYL TRANSPEPTIDASE"/>
    <property type="match status" value="1"/>
</dbReference>
<evidence type="ECO:0000313" key="2">
    <source>
        <dbReference type="EMBL" id="KII66016.1"/>
    </source>
</evidence>
<dbReference type="InterPro" id="IPR029055">
    <property type="entry name" value="Ntn_hydrolases_N"/>
</dbReference>
<protein>
    <submittedName>
        <fullName evidence="2">Gamma-glutamyltranspeptidase 3</fullName>
    </submittedName>
</protein>
<reference evidence="2 3" key="1">
    <citation type="journal article" date="2014" name="Genome Biol. Evol.">
        <title>The genome of the myxosporean Thelohanellus kitauei shows adaptations to nutrient acquisition within its fish host.</title>
        <authorList>
            <person name="Yang Y."/>
            <person name="Xiong J."/>
            <person name="Zhou Z."/>
            <person name="Huo F."/>
            <person name="Miao W."/>
            <person name="Ran C."/>
            <person name="Liu Y."/>
            <person name="Zhang J."/>
            <person name="Feng J."/>
            <person name="Wang M."/>
            <person name="Wang M."/>
            <person name="Wang L."/>
            <person name="Yao B."/>
        </authorList>
    </citation>
    <scope>NUCLEOTIDE SEQUENCE [LARGE SCALE GENOMIC DNA]</scope>
    <source>
        <strain evidence="2">Wuqing</strain>
    </source>
</reference>
<dbReference type="GO" id="GO:0006751">
    <property type="term" value="P:glutathione catabolic process"/>
    <property type="evidence" value="ECO:0007669"/>
    <property type="project" value="InterPro"/>
</dbReference>
<proteinExistence type="predicted"/>
<dbReference type="PANTHER" id="PTHR11686:SF9">
    <property type="entry name" value="RE13973P"/>
    <property type="match status" value="1"/>
</dbReference>
<dbReference type="AlphaFoldDB" id="A0A0C2MFR5"/>
<evidence type="ECO:0000313" key="3">
    <source>
        <dbReference type="Proteomes" id="UP000031668"/>
    </source>
</evidence>
<gene>
    <name evidence="2" type="ORF">RF11_10115</name>
</gene>
<keyword evidence="3" id="KW-1185">Reference proteome</keyword>